<keyword evidence="7" id="KW-1185">Reference proteome</keyword>
<dbReference type="PANTHER" id="PTHR30411">
    <property type="entry name" value="CYTOPLASMIC PROTEIN"/>
    <property type="match status" value="1"/>
</dbReference>
<dbReference type="GO" id="GO:0002161">
    <property type="term" value="F:aminoacyl-tRNA deacylase activity"/>
    <property type="evidence" value="ECO:0007669"/>
    <property type="project" value="InterPro"/>
</dbReference>
<dbReference type="AlphaFoldDB" id="A0A3Q8S2M2"/>
<dbReference type="SUPFAM" id="SSF55826">
    <property type="entry name" value="YbaK/ProRS associated domain"/>
    <property type="match status" value="1"/>
</dbReference>
<dbReference type="EMBL" id="CP034234">
    <property type="protein sequence ID" value="AZK43989.1"/>
    <property type="molecule type" value="Genomic_DNA"/>
</dbReference>
<evidence type="ECO:0000256" key="1">
    <source>
        <dbReference type="ARBA" id="ARBA00009798"/>
    </source>
</evidence>
<evidence type="ECO:0000256" key="4">
    <source>
        <dbReference type="PIRNR" id="PIRNR006181"/>
    </source>
</evidence>
<evidence type="ECO:0000256" key="3">
    <source>
        <dbReference type="ARBA" id="ARBA00023239"/>
    </source>
</evidence>
<dbReference type="PANTHER" id="PTHR30411:SF0">
    <property type="entry name" value="CYS-TRNA(PRO)_CYS-TRNA(CYS) DEACYLASE YBAK"/>
    <property type="match status" value="1"/>
</dbReference>
<organism evidence="6 7">
    <name type="scientific">Erysipelothrix piscisicarius</name>
    <dbReference type="NCBI Taxonomy" id="2485784"/>
    <lineage>
        <taxon>Bacteria</taxon>
        <taxon>Bacillati</taxon>
        <taxon>Bacillota</taxon>
        <taxon>Erysipelotrichia</taxon>
        <taxon>Erysipelotrichales</taxon>
        <taxon>Erysipelotrichaceae</taxon>
        <taxon>Erysipelothrix</taxon>
    </lineage>
</organism>
<evidence type="ECO:0000259" key="5">
    <source>
        <dbReference type="Pfam" id="PF04073"/>
    </source>
</evidence>
<dbReference type="EC" id="4.2.-.-" evidence="4"/>
<dbReference type="Gene3D" id="3.90.960.10">
    <property type="entry name" value="YbaK/aminoacyl-tRNA synthetase-associated domain"/>
    <property type="match status" value="1"/>
</dbReference>
<reference evidence="6 7" key="1">
    <citation type="journal article" date="2020" name="Int. J. Syst. Evol. Microbiol.">
        <title>Description of Erysipelothrix piscisicarius sp. nov., an emergent fish pathogen, and assessment of virulence using a tiger barb (Puntigrus tetrazona) infection model.</title>
        <authorList>
            <person name="Pomaranski E.K."/>
            <person name="Griffin M.J."/>
            <person name="Camus A.C."/>
            <person name="Armwood A.R."/>
            <person name="Shelley J."/>
            <person name="Waldbieser G.C."/>
            <person name="LaFrentz B.R."/>
            <person name="Garcia J.C."/>
            <person name="Yanong R."/>
            <person name="Soto E."/>
        </authorList>
    </citation>
    <scope>NUCLEOTIDE SEQUENCE [LARGE SCALE GENOMIC DNA]</scope>
    <source>
        <strain evidence="6 7">15TAL0474</strain>
    </source>
</reference>
<feature type="domain" description="YbaK/aminoacyl-tRNA synthetase-associated" evidence="5">
    <location>
        <begin position="34"/>
        <end position="145"/>
    </location>
</feature>
<evidence type="ECO:0000313" key="6">
    <source>
        <dbReference type="EMBL" id="AZK43989.1"/>
    </source>
</evidence>
<dbReference type="InterPro" id="IPR036754">
    <property type="entry name" value="YbaK/aa-tRNA-synt-asso_dom_sf"/>
</dbReference>
<dbReference type="PIRSF" id="PIRSF006181">
    <property type="entry name" value="EbsC_YbaK"/>
    <property type="match status" value="1"/>
</dbReference>
<name>A0A3Q8S2M2_9FIRM</name>
<dbReference type="RefSeq" id="WP_125164192.1">
    <property type="nucleotide sequence ID" value="NZ_CP034234.1"/>
</dbReference>
<dbReference type="GO" id="GO:0006412">
    <property type="term" value="P:translation"/>
    <property type="evidence" value="ECO:0007669"/>
    <property type="project" value="UniProtKB-KW"/>
</dbReference>
<accession>A0A3Q8S2M2</accession>
<dbReference type="Proteomes" id="UP000278804">
    <property type="component" value="Chromosome"/>
</dbReference>
<dbReference type="KEGG" id="eri:EEI45_03710"/>
<keyword evidence="2 4" id="KW-0648">Protein biosynthesis</keyword>
<dbReference type="GO" id="GO:0016829">
    <property type="term" value="F:lyase activity"/>
    <property type="evidence" value="ECO:0007669"/>
    <property type="project" value="UniProtKB-KW"/>
</dbReference>
<keyword evidence="3 4" id="KW-0456">Lyase</keyword>
<proteinExistence type="inferred from homology"/>
<protein>
    <recommendedName>
        <fullName evidence="4">Cys-tRNA(Pro)/Cys-tRNA(Cys) deacylase</fullName>
        <ecNumber evidence="4">4.2.-.-</ecNumber>
    </recommendedName>
</protein>
<dbReference type="NCBIfam" id="TIGR00011">
    <property type="entry name" value="YbaK_EbsC"/>
    <property type="match status" value="1"/>
</dbReference>
<evidence type="ECO:0000256" key="2">
    <source>
        <dbReference type="ARBA" id="ARBA00022917"/>
    </source>
</evidence>
<gene>
    <name evidence="6" type="primary">ybaK</name>
    <name evidence="6" type="ORF">EEI45_03710</name>
</gene>
<dbReference type="InterPro" id="IPR007214">
    <property type="entry name" value="YbaK/aa-tRNA-synth-assoc-dom"/>
</dbReference>
<evidence type="ECO:0000313" key="7">
    <source>
        <dbReference type="Proteomes" id="UP000278804"/>
    </source>
</evidence>
<comment type="similarity">
    <text evidence="1 4">Belongs to the prolyl-tRNA editing family. YbaK/EbsC subfamily.</text>
</comment>
<dbReference type="CDD" id="cd00002">
    <property type="entry name" value="YbaK_deacylase"/>
    <property type="match status" value="1"/>
</dbReference>
<sequence length="159" mass="17640">MKKTNAMRILDQKKIDYTMREYQSDGINIDGISVAKQIQESAEKVFKTIVLHNGNQYFVALIPVADHIDLKACAKGLGVKKLELLHVKELFDLTGYVRGGCSPIGMKKQFPTIIDETCLLFETIIFSGGRIGTQIEMKPEALIKLINAKTGAITAIENL</sequence>
<dbReference type="Pfam" id="PF04073">
    <property type="entry name" value="tRNA_edit"/>
    <property type="match status" value="1"/>
</dbReference>
<dbReference type="InterPro" id="IPR004369">
    <property type="entry name" value="Prolyl-tRNA_editing_YbaK/EbsC"/>
</dbReference>